<accession>A0ABQ6GQV4</accession>
<protein>
    <recommendedName>
        <fullName evidence="3">Cytochrome c domain-containing protein</fullName>
    </recommendedName>
</protein>
<dbReference type="Proteomes" id="UP001157186">
    <property type="component" value="Unassembled WGS sequence"/>
</dbReference>
<proteinExistence type="predicted"/>
<organism evidence="1 2">
    <name type="scientific">Thalassotalea insulae</name>
    <dbReference type="NCBI Taxonomy" id="2056778"/>
    <lineage>
        <taxon>Bacteria</taxon>
        <taxon>Pseudomonadati</taxon>
        <taxon>Pseudomonadota</taxon>
        <taxon>Gammaproteobacteria</taxon>
        <taxon>Alteromonadales</taxon>
        <taxon>Colwelliaceae</taxon>
        <taxon>Thalassotalea</taxon>
    </lineage>
</organism>
<dbReference type="EMBL" id="BSST01000001">
    <property type="protein sequence ID" value="GLX78343.1"/>
    <property type="molecule type" value="Genomic_DNA"/>
</dbReference>
<evidence type="ECO:0000313" key="2">
    <source>
        <dbReference type="Proteomes" id="UP001157186"/>
    </source>
</evidence>
<evidence type="ECO:0000313" key="1">
    <source>
        <dbReference type="EMBL" id="GLX78343.1"/>
    </source>
</evidence>
<reference evidence="1 2" key="1">
    <citation type="submission" date="2023-03" db="EMBL/GenBank/DDBJ databases">
        <title>Draft genome sequence of Thalassotalea insulae KCTC 62186T.</title>
        <authorList>
            <person name="Sawabe T."/>
        </authorList>
    </citation>
    <scope>NUCLEOTIDE SEQUENCE [LARGE SCALE GENOMIC DNA]</scope>
    <source>
        <strain evidence="1 2">KCTC 62186</strain>
    </source>
</reference>
<gene>
    <name evidence="1" type="ORF">tinsulaeT_16830</name>
</gene>
<name>A0ABQ6GQV4_9GAMM</name>
<comment type="caution">
    <text evidence="1">The sequence shown here is derived from an EMBL/GenBank/DDBJ whole genome shotgun (WGS) entry which is preliminary data.</text>
</comment>
<dbReference type="RefSeq" id="WP_284244230.1">
    <property type="nucleotide sequence ID" value="NZ_BSST01000001.1"/>
</dbReference>
<sequence>MLQLFNLSLLVALLLIGPKTYAEPLLAYLNNLKCSACHVNPDGGGLRNSFGNAYGYSVLPQKQLGTDSADIGKVSDYLRLGGNFRSNAEYVKDKTDQESATFKVDSAQLYLAFNLKDTITFYLDQKLAPGSAINREAFVMYHFNSNDFVKAGKIYVPFGIRLEDDSALVRQATGFNFASSDNGIELGFEREHSLLNFFVTNGTSAVSNDDNNFLYGLRAEYLFSNARVGTTLTLNDRDEGKRQIVNFYGAYSLGKFTLLTEWDWIESEQTTGGNKEQLVGLFELNYQWMPGLNIKLTSEWYDPDRQISEDQETRYSLVTEYTPLSHIQLRAGIRVMDSIPQFEQRNNDLLFIQTHFYF</sequence>
<dbReference type="SUPFAM" id="SSF56935">
    <property type="entry name" value="Porins"/>
    <property type="match status" value="1"/>
</dbReference>
<dbReference type="InterPro" id="IPR023614">
    <property type="entry name" value="Porin_dom_sf"/>
</dbReference>
<keyword evidence="2" id="KW-1185">Reference proteome</keyword>
<dbReference type="Gene3D" id="2.40.160.10">
    <property type="entry name" value="Porin"/>
    <property type="match status" value="1"/>
</dbReference>
<evidence type="ECO:0008006" key="3">
    <source>
        <dbReference type="Google" id="ProtNLM"/>
    </source>
</evidence>